<feature type="domain" description="Histidine kinase" evidence="12">
    <location>
        <begin position="240"/>
        <end position="454"/>
    </location>
</feature>
<dbReference type="SMART" id="SM00387">
    <property type="entry name" value="HATPase_c"/>
    <property type="match status" value="1"/>
</dbReference>
<keyword evidence="9" id="KW-0902">Two-component regulatory system</keyword>
<dbReference type="AlphaFoldDB" id="A0A7W7YAI4"/>
<dbReference type="CDD" id="cd00082">
    <property type="entry name" value="HisKA"/>
    <property type="match status" value="1"/>
</dbReference>
<dbReference type="SUPFAM" id="SSF55874">
    <property type="entry name" value="ATPase domain of HSP90 chaperone/DNA topoisomerase II/histidine kinase"/>
    <property type="match status" value="1"/>
</dbReference>
<keyword evidence="10 11" id="KW-0472">Membrane</keyword>
<comment type="catalytic activity">
    <reaction evidence="1">
        <text>ATP + protein L-histidine = ADP + protein N-phospho-L-histidine.</text>
        <dbReference type="EC" id="2.7.13.3"/>
    </reaction>
</comment>
<dbReference type="InterPro" id="IPR003594">
    <property type="entry name" value="HATPase_dom"/>
</dbReference>
<sequence>MPSTWRLGLLLTVLMACSTALCITVAGWAMRQNLSSIARAVVLDDLGEYAVLYNRNGLKELREVFEAGKHEESQAVRITNAKGETIFEQTPEAVAGYNWPKRPPKKMKPSETWLMTIAHPGRQQQLLVGCQVMEDGNALWFGRTDAEDLAYVEHIRRHLWLAGLASTVFMLLPLWWFVRHVMKPVQEMMHSTQKLAQGLTTTRLEAPGAVPELKAFAAAYNAGLDRIDALTEELQSANDHLAHELRTPLARIRGNLETFHDHIETPAAREAAARGLEEIDRAADLVQTILTTRAGEHKALKLHLEIVDLKELLTDLHDLYKAAAEERGLTFTLEAPTTCWVLLDRQRINQAVANLLDNAFAYTPRGGMVNLALNMRAEQARISVTDTGPGLTPGDLTKIWRRHMRGSASSASTPGMGLGLSLVQALMHAHNGSSGCTNRDEGGAEFWVELPVGDPLVSANVV</sequence>
<evidence type="ECO:0000259" key="13">
    <source>
        <dbReference type="PROSITE" id="PS50885"/>
    </source>
</evidence>
<dbReference type="EMBL" id="JACHIG010000004">
    <property type="protein sequence ID" value="MBB5032515.1"/>
    <property type="molecule type" value="Genomic_DNA"/>
</dbReference>
<name>A0A7W7YAI4_9BACT</name>
<keyword evidence="8 11" id="KW-1133">Transmembrane helix</keyword>
<dbReference type="InterPro" id="IPR036097">
    <property type="entry name" value="HisK_dim/P_sf"/>
</dbReference>
<evidence type="ECO:0000259" key="12">
    <source>
        <dbReference type="PROSITE" id="PS50109"/>
    </source>
</evidence>
<dbReference type="PANTHER" id="PTHR45436">
    <property type="entry name" value="SENSOR HISTIDINE KINASE YKOH"/>
    <property type="match status" value="1"/>
</dbReference>
<keyword evidence="7 14" id="KW-0418">Kinase</keyword>
<dbReference type="SMART" id="SM00388">
    <property type="entry name" value="HisKA"/>
    <property type="match status" value="1"/>
</dbReference>
<evidence type="ECO:0000256" key="4">
    <source>
        <dbReference type="ARBA" id="ARBA00022553"/>
    </source>
</evidence>
<keyword evidence="15" id="KW-1185">Reference proteome</keyword>
<dbReference type="Gene3D" id="6.10.340.10">
    <property type="match status" value="1"/>
</dbReference>
<dbReference type="EC" id="2.7.13.3" evidence="3"/>
<evidence type="ECO:0000256" key="3">
    <source>
        <dbReference type="ARBA" id="ARBA00012438"/>
    </source>
</evidence>
<evidence type="ECO:0000256" key="5">
    <source>
        <dbReference type="ARBA" id="ARBA00022679"/>
    </source>
</evidence>
<dbReference type="SUPFAM" id="SSF47384">
    <property type="entry name" value="Homodimeric domain of signal transducing histidine kinase"/>
    <property type="match status" value="1"/>
</dbReference>
<dbReference type="CDD" id="cd00075">
    <property type="entry name" value="HATPase"/>
    <property type="match status" value="1"/>
</dbReference>
<comment type="caution">
    <text evidence="14">The sequence shown here is derived from an EMBL/GenBank/DDBJ whole genome shotgun (WGS) entry which is preliminary data.</text>
</comment>
<feature type="transmembrane region" description="Helical" evidence="11">
    <location>
        <begin position="159"/>
        <end position="178"/>
    </location>
</feature>
<dbReference type="InterPro" id="IPR005467">
    <property type="entry name" value="His_kinase_dom"/>
</dbReference>
<dbReference type="GO" id="GO:0000155">
    <property type="term" value="F:phosphorelay sensor kinase activity"/>
    <property type="evidence" value="ECO:0007669"/>
    <property type="project" value="InterPro"/>
</dbReference>
<dbReference type="InterPro" id="IPR036890">
    <property type="entry name" value="HATPase_C_sf"/>
</dbReference>
<dbReference type="InterPro" id="IPR004358">
    <property type="entry name" value="Sig_transdc_His_kin-like_C"/>
</dbReference>
<dbReference type="Pfam" id="PF00512">
    <property type="entry name" value="HisKA"/>
    <property type="match status" value="1"/>
</dbReference>
<dbReference type="RefSeq" id="WP_184339444.1">
    <property type="nucleotide sequence ID" value="NZ_JACHIG010000004.1"/>
</dbReference>
<keyword evidence="4" id="KW-0597">Phosphoprotein</keyword>
<evidence type="ECO:0000256" key="1">
    <source>
        <dbReference type="ARBA" id="ARBA00000085"/>
    </source>
</evidence>
<dbReference type="InterPro" id="IPR003661">
    <property type="entry name" value="HisK_dim/P_dom"/>
</dbReference>
<dbReference type="InterPro" id="IPR003660">
    <property type="entry name" value="HAMP_dom"/>
</dbReference>
<dbReference type="PANTHER" id="PTHR45436:SF5">
    <property type="entry name" value="SENSOR HISTIDINE KINASE TRCS"/>
    <property type="match status" value="1"/>
</dbReference>
<comment type="subcellular location">
    <subcellularLocation>
        <location evidence="2">Membrane</location>
    </subcellularLocation>
</comment>
<gene>
    <name evidence="14" type="ORF">HNQ65_002097</name>
</gene>
<evidence type="ECO:0000256" key="11">
    <source>
        <dbReference type="SAM" id="Phobius"/>
    </source>
</evidence>
<evidence type="ECO:0000256" key="7">
    <source>
        <dbReference type="ARBA" id="ARBA00022777"/>
    </source>
</evidence>
<dbReference type="Pfam" id="PF02518">
    <property type="entry name" value="HATPase_c"/>
    <property type="match status" value="1"/>
</dbReference>
<reference evidence="14 15" key="1">
    <citation type="submission" date="2020-08" db="EMBL/GenBank/DDBJ databases">
        <title>Genomic Encyclopedia of Type Strains, Phase IV (KMG-IV): sequencing the most valuable type-strain genomes for metagenomic binning, comparative biology and taxonomic classification.</title>
        <authorList>
            <person name="Goeker M."/>
        </authorList>
    </citation>
    <scope>NUCLEOTIDE SEQUENCE [LARGE SCALE GENOMIC DNA]</scope>
    <source>
        <strain evidence="14 15">DSM 12252</strain>
    </source>
</reference>
<keyword evidence="6 11" id="KW-0812">Transmembrane</keyword>
<evidence type="ECO:0000313" key="15">
    <source>
        <dbReference type="Proteomes" id="UP000590740"/>
    </source>
</evidence>
<feature type="domain" description="HAMP" evidence="13">
    <location>
        <begin position="179"/>
        <end position="232"/>
    </location>
</feature>
<evidence type="ECO:0000256" key="8">
    <source>
        <dbReference type="ARBA" id="ARBA00022989"/>
    </source>
</evidence>
<keyword evidence="5" id="KW-0808">Transferase</keyword>
<dbReference type="PROSITE" id="PS50109">
    <property type="entry name" value="HIS_KIN"/>
    <property type="match status" value="1"/>
</dbReference>
<dbReference type="Proteomes" id="UP000590740">
    <property type="component" value="Unassembled WGS sequence"/>
</dbReference>
<evidence type="ECO:0000313" key="14">
    <source>
        <dbReference type="EMBL" id="MBB5032515.1"/>
    </source>
</evidence>
<proteinExistence type="predicted"/>
<protein>
    <recommendedName>
        <fullName evidence="3">histidine kinase</fullName>
        <ecNumber evidence="3">2.7.13.3</ecNumber>
    </recommendedName>
</protein>
<evidence type="ECO:0000256" key="10">
    <source>
        <dbReference type="ARBA" id="ARBA00023136"/>
    </source>
</evidence>
<dbReference type="PROSITE" id="PS51257">
    <property type="entry name" value="PROKAR_LIPOPROTEIN"/>
    <property type="match status" value="1"/>
</dbReference>
<dbReference type="Gene3D" id="3.30.565.10">
    <property type="entry name" value="Histidine kinase-like ATPase, C-terminal domain"/>
    <property type="match status" value="1"/>
</dbReference>
<dbReference type="SMART" id="SM00304">
    <property type="entry name" value="HAMP"/>
    <property type="match status" value="1"/>
</dbReference>
<organism evidence="14 15">
    <name type="scientific">Prosthecobacter vanneervenii</name>
    <dbReference type="NCBI Taxonomy" id="48466"/>
    <lineage>
        <taxon>Bacteria</taxon>
        <taxon>Pseudomonadati</taxon>
        <taxon>Verrucomicrobiota</taxon>
        <taxon>Verrucomicrobiia</taxon>
        <taxon>Verrucomicrobiales</taxon>
        <taxon>Verrucomicrobiaceae</taxon>
        <taxon>Prosthecobacter</taxon>
    </lineage>
</organism>
<dbReference type="PRINTS" id="PR00344">
    <property type="entry name" value="BCTRLSENSOR"/>
</dbReference>
<accession>A0A7W7YAI4</accession>
<dbReference type="Gene3D" id="1.10.287.130">
    <property type="match status" value="1"/>
</dbReference>
<evidence type="ECO:0000256" key="2">
    <source>
        <dbReference type="ARBA" id="ARBA00004370"/>
    </source>
</evidence>
<evidence type="ECO:0000256" key="9">
    <source>
        <dbReference type="ARBA" id="ARBA00023012"/>
    </source>
</evidence>
<dbReference type="GO" id="GO:0005886">
    <property type="term" value="C:plasma membrane"/>
    <property type="evidence" value="ECO:0007669"/>
    <property type="project" value="TreeGrafter"/>
</dbReference>
<dbReference type="PROSITE" id="PS50885">
    <property type="entry name" value="HAMP"/>
    <property type="match status" value="1"/>
</dbReference>
<dbReference type="InterPro" id="IPR050428">
    <property type="entry name" value="TCS_sensor_his_kinase"/>
</dbReference>
<evidence type="ECO:0000256" key="6">
    <source>
        <dbReference type="ARBA" id="ARBA00022692"/>
    </source>
</evidence>